<dbReference type="RefSeq" id="WP_145976254.1">
    <property type="nucleotide sequence ID" value="NZ_CP011801.1"/>
</dbReference>
<reference evidence="1 2" key="1">
    <citation type="journal article" date="2015" name="Proc. Natl. Acad. Sci. U.S.A.">
        <title>Expanded metabolic versatility of ubiquitous nitrite-oxidizing bacteria from the genus Nitrospira.</title>
        <authorList>
            <person name="Koch H."/>
            <person name="Lucker S."/>
            <person name="Albertsen M."/>
            <person name="Kitzinger K."/>
            <person name="Herbold C."/>
            <person name="Spieck E."/>
            <person name="Nielsen P.H."/>
            <person name="Wagner M."/>
            <person name="Daims H."/>
        </authorList>
    </citation>
    <scope>NUCLEOTIDE SEQUENCE [LARGE SCALE GENOMIC DNA]</scope>
    <source>
        <strain evidence="1 2">NSP M-1</strain>
    </source>
</reference>
<dbReference type="Pfam" id="PF19795">
    <property type="entry name" value="DUF6279"/>
    <property type="match status" value="1"/>
</dbReference>
<dbReference type="STRING" id="42253.NITMOv2_2012"/>
<keyword evidence="2" id="KW-1185">Reference proteome</keyword>
<sequence>MSPVMFPATRRAASVFCAGLMACIIAGCATTFGTTVMYNHADWLIARQLDGYVGLTRPQKAFVAARLDRILDRHRREALPRYETVLSQVRARVQRGLMDDDLEWAFTQYEQLRADLLSRFVPDGTEFVRLVDASQIGRVRRTLEARLAAQEPSVRDSSDARLAKRTDRILSLATEWLGPLTRQQEQDVTRLAMAFPDTAPLFHARQRQRNERLIALLESNTDGDTGARLRAWLLEQESEEDPTFLEAAAQLKRHIARLILALDHIATPAQRAHVLAKLDELTQTVHRLSGV</sequence>
<dbReference type="OrthoDB" id="9798536at2"/>
<dbReference type="PATRIC" id="fig|42253.5.peg.1984"/>
<accession>A0A0K2GC56</accession>
<evidence type="ECO:0008006" key="3">
    <source>
        <dbReference type="Google" id="ProtNLM"/>
    </source>
</evidence>
<dbReference type="Proteomes" id="UP000069205">
    <property type="component" value="Chromosome"/>
</dbReference>
<dbReference type="AlphaFoldDB" id="A0A0K2GC56"/>
<protein>
    <recommendedName>
        <fullName evidence="3">Lipoprotein</fullName>
    </recommendedName>
</protein>
<dbReference type="KEGG" id="nmv:NITMOv2_2012"/>
<proteinExistence type="predicted"/>
<evidence type="ECO:0000313" key="2">
    <source>
        <dbReference type="Proteomes" id="UP000069205"/>
    </source>
</evidence>
<dbReference type="EMBL" id="CP011801">
    <property type="protein sequence ID" value="ALA58429.1"/>
    <property type="molecule type" value="Genomic_DNA"/>
</dbReference>
<evidence type="ECO:0000313" key="1">
    <source>
        <dbReference type="EMBL" id="ALA58429.1"/>
    </source>
</evidence>
<name>A0A0K2GC56_NITMO</name>
<organism evidence="1 2">
    <name type="scientific">Nitrospira moscoviensis</name>
    <dbReference type="NCBI Taxonomy" id="42253"/>
    <lineage>
        <taxon>Bacteria</taxon>
        <taxon>Pseudomonadati</taxon>
        <taxon>Nitrospirota</taxon>
        <taxon>Nitrospiria</taxon>
        <taxon>Nitrospirales</taxon>
        <taxon>Nitrospiraceae</taxon>
        <taxon>Nitrospira</taxon>
    </lineage>
</organism>
<gene>
    <name evidence="1" type="ORF">NITMOv2_2012</name>
</gene>